<evidence type="ECO:0000313" key="4">
    <source>
        <dbReference type="Proteomes" id="UP001251085"/>
    </source>
</evidence>
<dbReference type="RefSeq" id="WP_311760203.1">
    <property type="nucleotide sequence ID" value="NZ_JAVRQI010000011.1"/>
</dbReference>
<gene>
    <name evidence="3" type="ORF">RM190_14640</name>
</gene>
<feature type="region of interest" description="Disordered" evidence="1">
    <location>
        <begin position="383"/>
        <end position="434"/>
    </location>
</feature>
<keyword evidence="2" id="KW-0732">Signal</keyword>
<feature type="chain" id="PRO_5047533695" evidence="2">
    <location>
        <begin position="22"/>
        <end position="541"/>
    </location>
</feature>
<accession>A0ABU3EH24</accession>
<organism evidence="3 4">
    <name type="scientific">Paracoccus broussonetiae</name>
    <dbReference type="NCBI Taxonomy" id="3075834"/>
    <lineage>
        <taxon>Bacteria</taxon>
        <taxon>Pseudomonadati</taxon>
        <taxon>Pseudomonadota</taxon>
        <taxon>Alphaproteobacteria</taxon>
        <taxon>Rhodobacterales</taxon>
        <taxon>Paracoccaceae</taxon>
        <taxon>Paracoccus</taxon>
    </lineage>
</organism>
<sequence>MFRKLTSSAMALAAIGTPAFADVTPEQVWQSWVEYYQSMGYTVTEGGRDMSGDTLTVRDILIAGGPETGRVEVKLPQALLTGQGDGKVKTVFSDNMDLTLEGAEPEGGTYTIPVKVSLPGNGMVTSGAPEDMTHAFNYPTIELALTTMTSDGDERPLPMNFALQNSTGNFHVVSGNPAKYDYDLKTEKVTFSGDVSDEEEGSVKFAGSMEGIEGDGSMTAPEGIANLEEQMSEALKAGLAMDGRMRSGAVNATFEFSGTDESGQPSSGAGKYDGKGFDGSFTLSSAGMGYQLGSDAMQFDMTSPQLPFPINYAVNSGSFNMQLPVTQQDAPQPFKFAYSLQGVSLGDAIWNMFDPEAKLPRDPASLEIDLGGLMKVTKDLFALPEPDTGDETPPADATDDATAESMSPDAPADDAEAQAQMDEMDDETSAEPSGFEPVQLDINQIALNLLGASATATGSLKTPESGSMDAPVGQVHAEFQGINGLLDKLGSIGLIPQDQMMGVRMMLAMFAKPVEGSDDKLTTELEFKDGGAIFANGQQIK</sequence>
<dbReference type="Proteomes" id="UP001251085">
    <property type="component" value="Unassembled WGS sequence"/>
</dbReference>
<dbReference type="EMBL" id="JAVRQI010000011">
    <property type="protein sequence ID" value="MDT1063112.1"/>
    <property type="molecule type" value="Genomic_DNA"/>
</dbReference>
<evidence type="ECO:0000256" key="1">
    <source>
        <dbReference type="SAM" id="MobiDB-lite"/>
    </source>
</evidence>
<dbReference type="Pfam" id="PF09898">
    <property type="entry name" value="DUF2125"/>
    <property type="match status" value="1"/>
</dbReference>
<feature type="signal peptide" evidence="2">
    <location>
        <begin position="1"/>
        <end position="21"/>
    </location>
</feature>
<dbReference type="InterPro" id="IPR018666">
    <property type="entry name" value="DUF2125"/>
</dbReference>
<reference evidence="4" key="1">
    <citation type="submission" date="2023-07" db="EMBL/GenBank/DDBJ databases">
        <title>Characterization of two Paracoccaceae strains isolated from Phycosphere and proposal of Xinfangfangia lacusdiani sp. nov.</title>
        <authorList>
            <person name="Deng Y."/>
            <person name="Zhang Y.Q."/>
        </authorList>
    </citation>
    <scope>NUCLEOTIDE SEQUENCE [LARGE SCALE GENOMIC DNA]</scope>
    <source>
        <strain evidence="4">CPCC 101403</strain>
    </source>
</reference>
<feature type="compositionally biased region" description="Acidic residues" evidence="1">
    <location>
        <begin position="411"/>
        <end position="429"/>
    </location>
</feature>
<proteinExistence type="predicted"/>
<evidence type="ECO:0000256" key="2">
    <source>
        <dbReference type="SAM" id="SignalP"/>
    </source>
</evidence>
<comment type="caution">
    <text evidence="3">The sequence shown here is derived from an EMBL/GenBank/DDBJ whole genome shotgun (WGS) entry which is preliminary data.</text>
</comment>
<evidence type="ECO:0000313" key="3">
    <source>
        <dbReference type="EMBL" id="MDT1063112.1"/>
    </source>
</evidence>
<keyword evidence="4" id="KW-1185">Reference proteome</keyword>
<protein>
    <submittedName>
        <fullName evidence="3">DUF2125 domain-containing protein</fullName>
    </submittedName>
</protein>
<name>A0ABU3EH24_9RHOB</name>